<dbReference type="EMBL" id="DVIU01000224">
    <property type="protein sequence ID" value="HIS37223.1"/>
    <property type="molecule type" value="Genomic_DNA"/>
</dbReference>
<gene>
    <name evidence="2" type="ORF">IAC10_11445</name>
</gene>
<sequence length="82" mass="9807">MIEYLPYAAIIIAVLGFFVQFNIFVTPEKLEKKHREILSDADKKFISLQVFQYFKDDVKEDFKELKRGQREIINTLTQHKEL</sequence>
<comment type="caution">
    <text evidence="2">The sequence shown here is derived from an EMBL/GenBank/DDBJ whole genome shotgun (WGS) entry which is preliminary data.</text>
</comment>
<name>A0A9D1F0L9_9BACT</name>
<organism evidence="2 3">
    <name type="scientific">Candidatus Scatousia excrementigallinarum</name>
    <dbReference type="NCBI Taxonomy" id="2840935"/>
    <lineage>
        <taxon>Bacteria</taxon>
        <taxon>Candidatus Scatousia</taxon>
    </lineage>
</organism>
<keyword evidence="1" id="KW-1133">Transmembrane helix</keyword>
<keyword evidence="1" id="KW-0812">Transmembrane</keyword>
<reference evidence="2" key="2">
    <citation type="journal article" date="2021" name="PeerJ">
        <title>Extensive microbial diversity within the chicken gut microbiome revealed by metagenomics and culture.</title>
        <authorList>
            <person name="Gilroy R."/>
            <person name="Ravi A."/>
            <person name="Getino M."/>
            <person name="Pursley I."/>
            <person name="Horton D.L."/>
            <person name="Alikhan N.F."/>
            <person name="Baker D."/>
            <person name="Gharbi K."/>
            <person name="Hall N."/>
            <person name="Watson M."/>
            <person name="Adriaenssens E.M."/>
            <person name="Foster-Nyarko E."/>
            <person name="Jarju S."/>
            <person name="Secka A."/>
            <person name="Antonio M."/>
            <person name="Oren A."/>
            <person name="Chaudhuri R.R."/>
            <person name="La Ragione R."/>
            <person name="Hildebrand F."/>
            <person name="Pallen M.J."/>
        </authorList>
    </citation>
    <scope>NUCLEOTIDE SEQUENCE</scope>
    <source>
        <strain evidence="2">6276</strain>
    </source>
</reference>
<accession>A0A9D1F0L9</accession>
<proteinExistence type="predicted"/>
<evidence type="ECO:0000313" key="2">
    <source>
        <dbReference type="EMBL" id="HIS37223.1"/>
    </source>
</evidence>
<evidence type="ECO:0000256" key="1">
    <source>
        <dbReference type="SAM" id="Phobius"/>
    </source>
</evidence>
<evidence type="ECO:0000313" key="3">
    <source>
        <dbReference type="Proteomes" id="UP000823928"/>
    </source>
</evidence>
<feature type="transmembrane region" description="Helical" evidence="1">
    <location>
        <begin position="6"/>
        <end position="25"/>
    </location>
</feature>
<reference evidence="2" key="1">
    <citation type="submission" date="2020-10" db="EMBL/GenBank/DDBJ databases">
        <authorList>
            <person name="Gilroy R."/>
        </authorList>
    </citation>
    <scope>NUCLEOTIDE SEQUENCE</scope>
    <source>
        <strain evidence="2">6276</strain>
    </source>
</reference>
<dbReference type="AlphaFoldDB" id="A0A9D1F0L9"/>
<dbReference type="Proteomes" id="UP000823928">
    <property type="component" value="Unassembled WGS sequence"/>
</dbReference>
<keyword evidence="1" id="KW-0472">Membrane</keyword>
<protein>
    <submittedName>
        <fullName evidence="2">Uncharacterized protein</fullName>
    </submittedName>
</protein>